<dbReference type="InterPro" id="IPR013783">
    <property type="entry name" value="Ig-like_fold"/>
</dbReference>
<dbReference type="EMBL" id="LQMQ01000014">
    <property type="protein sequence ID" value="KUO41780.1"/>
    <property type="molecule type" value="Genomic_DNA"/>
</dbReference>
<protein>
    <recommendedName>
        <fullName evidence="4">PGF-pre-PGF domain-containing protein</fullName>
    </recommendedName>
</protein>
<keyword evidence="1" id="KW-1133">Transmembrane helix</keyword>
<proteinExistence type="predicted"/>
<dbReference type="STRING" id="1776334.APZ16_00460"/>
<feature type="transmembrane region" description="Helical" evidence="1">
    <location>
        <begin position="585"/>
        <end position="605"/>
    </location>
</feature>
<keyword evidence="1" id="KW-0472">Membrane</keyword>
<dbReference type="Gene3D" id="2.60.40.10">
    <property type="entry name" value="Immunoglobulins"/>
    <property type="match status" value="1"/>
</dbReference>
<evidence type="ECO:0000313" key="2">
    <source>
        <dbReference type="EMBL" id="KUO41780.1"/>
    </source>
</evidence>
<organism evidence="2 3">
    <name type="scientific">Hadarchaeum yellowstonense</name>
    <dbReference type="NCBI Taxonomy" id="1776334"/>
    <lineage>
        <taxon>Archaea</taxon>
        <taxon>Methanobacteriati</taxon>
        <taxon>Candidatus Hadarchaeota</taxon>
        <taxon>Candidatus Hadarchaeia</taxon>
        <taxon>Candidatus Hadarchaeales</taxon>
        <taxon>Candidatus Hadarchaeaceae</taxon>
        <taxon>Candidatus Hadarchaeum</taxon>
    </lineage>
</organism>
<name>A0A147JZ07_HADYE</name>
<keyword evidence="1" id="KW-0812">Transmembrane</keyword>
<accession>A0A147JZ07</accession>
<dbReference type="AlphaFoldDB" id="A0A147JZ07"/>
<comment type="caution">
    <text evidence="2">The sequence shown here is derived from an EMBL/GenBank/DDBJ whole genome shotgun (WGS) entry which is preliminary data.</text>
</comment>
<dbReference type="NCBIfam" id="TIGR04213">
    <property type="entry name" value="PGF_pre_PGF"/>
    <property type="match status" value="1"/>
</dbReference>
<reference evidence="2 3" key="1">
    <citation type="journal article" date="2016" name="Nat. Microbiol.">
        <title>Genomic inference of the metabolism of cosmopolitan subsurface Archaea, Hadesarchaea.</title>
        <authorList>
            <person name="Baker B.J."/>
            <person name="Saw J.H."/>
            <person name="Lind A.E."/>
            <person name="Lazar C.S."/>
            <person name="Hinrichs K.-U."/>
            <person name="Teske A.P."/>
            <person name="Ettema T.J."/>
        </authorList>
    </citation>
    <scope>NUCLEOTIDE SEQUENCE [LARGE SCALE GENOMIC DNA]</scope>
</reference>
<dbReference type="Proteomes" id="UP000074294">
    <property type="component" value="Unassembled WGS sequence"/>
</dbReference>
<evidence type="ECO:0000313" key="3">
    <source>
        <dbReference type="Proteomes" id="UP000074294"/>
    </source>
</evidence>
<gene>
    <name evidence="2" type="ORF">APZ16_00460</name>
</gene>
<sequence length="664" mass="73255">MRAPSAWNLIDSWTATVRAPAQWNLIESWSATITAPAQWRLIESWSATVRAPSQWNLIETWTATVSAPAQWHLIDAWTATVRAPSQWNLIETWTATVRAPAQWNLIESWTATISAPAEWHFIETWSATISAPAEWHLIESWTATVQAPAQWHLVDAWTATIRAPLVWSLVETWTATIKALTTWNHVESWTGAVRAPAVWQLVEVWSTAVRAPGIPSSKVNAISPFWVNAVPFTITATASDPSGVDHVATVRLWYRHSTDKLSWSGWENFGDNTGPGSWSFTAPEGDGYYEFYSIAVDKEGYVEPAPVAADASCGVDTSPPVILLVVINDGATTTSSTSVKITIAAFDATSGVAQMQFSNDGLNWTDWEAFSTTKQYLLQPGSGLRTVYVRVRDNAGLISAVGGASIELLPEEARGAVKIASIPAGMTATADLSPYGYCITGVTITARINLENVIIKVEQANYEKFQSEGKVSIYPPSGIVYHHFWSIESNVTSLAIASVRINFRIDRSWVEINRVDERTIVLYRFVNGWQPLPTVYTHEDETCFYYEAISPGLSVFAAVGERKAVIPVAPIPPTAPPAPSVPQEFFTMMAMAGGLAAFSIIYSLTRPSRYFILLRRLEKAVTAPKHRIIGKPAAEPEVEAKIEPEELEKLKKLQQAQRKKLKKG</sequence>
<dbReference type="InterPro" id="IPR026453">
    <property type="entry name" value="PGF_pre_PGF"/>
</dbReference>
<evidence type="ECO:0008006" key="4">
    <source>
        <dbReference type="Google" id="ProtNLM"/>
    </source>
</evidence>
<evidence type="ECO:0000256" key="1">
    <source>
        <dbReference type="SAM" id="Phobius"/>
    </source>
</evidence>